<dbReference type="RefSeq" id="XP_040774112.1">
    <property type="nucleotide sequence ID" value="XM_040925652.1"/>
</dbReference>
<sequence>MALAGVALNARVEPHVNPQLAYQESGRTTRSIGMSFLHWVCERSVIDSYGTCWQYFRQFKQLYTYATGKRIFSGEKHRVNLAGIYIGLACTGARPAEFVDDERKSGKDLEELFPRRPKGAADEDENAGWLGKELTRYTVDRGRPKTLCWEDTLLMVVRHPATGEDILAMSIKFAHHKGADNKPKPTGLFFTPARRLIFCLINVIVCLAVLEGVFAASDLTSARQVYQIKNQGPVTCTPLRWKEEWLKEPVFRRCDDSIPEDESDNSVRSKYRVAVAIGASSE</sequence>
<dbReference type="GeneID" id="63842781"/>
<dbReference type="AlphaFoldDB" id="A0A9P4XYB0"/>
<dbReference type="Proteomes" id="UP000803844">
    <property type="component" value="Unassembled WGS sequence"/>
</dbReference>
<evidence type="ECO:0000313" key="1">
    <source>
        <dbReference type="EMBL" id="KAF3763133.1"/>
    </source>
</evidence>
<proteinExistence type="predicted"/>
<organism evidence="1 2">
    <name type="scientific">Cryphonectria parasitica (strain ATCC 38755 / EP155)</name>
    <dbReference type="NCBI Taxonomy" id="660469"/>
    <lineage>
        <taxon>Eukaryota</taxon>
        <taxon>Fungi</taxon>
        <taxon>Dikarya</taxon>
        <taxon>Ascomycota</taxon>
        <taxon>Pezizomycotina</taxon>
        <taxon>Sordariomycetes</taxon>
        <taxon>Sordariomycetidae</taxon>
        <taxon>Diaporthales</taxon>
        <taxon>Cryphonectriaceae</taxon>
        <taxon>Cryphonectria-Endothia species complex</taxon>
        <taxon>Cryphonectria</taxon>
    </lineage>
</organism>
<reference evidence="1" key="1">
    <citation type="journal article" date="2020" name="Phytopathology">
        <title>Genome sequence of the chestnut blight fungus Cryphonectria parasitica EP155: A fundamental resource for an archetypical invasive plant pathogen.</title>
        <authorList>
            <person name="Crouch J.A."/>
            <person name="Dawe A."/>
            <person name="Aerts A."/>
            <person name="Barry K."/>
            <person name="Churchill A.C.L."/>
            <person name="Grimwood J."/>
            <person name="Hillman B."/>
            <person name="Milgroom M.G."/>
            <person name="Pangilinan J."/>
            <person name="Smith M."/>
            <person name="Salamov A."/>
            <person name="Schmutz J."/>
            <person name="Yadav J."/>
            <person name="Grigoriev I.V."/>
            <person name="Nuss D."/>
        </authorList>
    </citation>
    <scope>NUCLEOTIDE SEQUENCE</scope>
    <source>
        <strain evidence="1">EP155</strain>
    </source>
</reference>
<protein>
    <submittedName>
        <fullName evidence="1">Uncharacterized protein</fullName>
    </submittedName>
</protein>
<dbReference type="EMBL" id="MU032349">
    <property type="protein sequence ID" value="KAF3763133.1"/>
    <property type="molecule type" value="Genomic_DNA"/>
</dbReference>
<dbReference type="InterPro" id="IPR021842">
    <property type="entry name" value="DUF3435"/>
</dbReference>
<dbReference type="PANTHER" id="PTHR37535">
    <property type="entry name" value="FLUG DOMAIN PROTEIN"/>
    <property type="match status" value="1"/>
</dbReference>
<evidence type="ECO:0000313" key="2">
    <source>
        <dbReference type="Proteomes" id="UP000803844"/>
    </source>
</evidence>
<comment type="caution">
    <text evidence="1">The sequence shown here is derived from an EMBL/GenBank/DDBJ whole genome shotgun (WGS) entry which is preliminary data.</text>
</comment>
<keyword evidence="2" id="KW-1185">Reference proteome</keyword>
<name>A0A9P4XYB0_CRYP1</name>
<dbReference type="PANTHER" id="PTHR37535:SF4">
    <property type="entry name" value="FLUG DOMAIN-CONTAINING PROTEIN"/>
    <property type="match status" value="1"/>
</dbReference>
<accession>A0A9P4XYB0</accession>
<dbReference type="Pfam" id="PF11917">
    <property type="entry name" value="DUF3435"/>
    <property type="match status" value="1"/>
</dbReference>
<gene>
    <name evidence="1" type="ORF">M406DRAFT_73780</name>
</gene>
<dbReference type="OrthoDB" id="4776738at2759"/>